<name>A0ACB8U039_9APHY</name>
<proteinExistence type="predicted"/>
<dbReference type="Proteomes" id="UP001055072">
    <property type="component" value="Unassembled WGS sequence"/>
</dbReference>
<gene>
    <name evidence="1" type="ORF">BDY19DRAFT_985829</name>
</gene>
<sequence length="654" mass="73390">MTHDHHHLDQVLHDTHHSHHLIHHHGEEDEDEEPREISILYATETGNAQDVAERLARLCRRLHFQVQLASLDEYEADSLFSAHTAIFVVSTTGSGREPRSMTAFWQSLLRADLPSDLFDHLAFAVFGLGDTAYEKFCWAAKLLERRLLSLGATQLVERGDADDQHHLGIDGALDPWIKKLTKDLLTAFPLPPGLEVIPDGKPPPRVAITELNGRNSKGPVETVEETESGCFASTVARNVRITSQDWYQDVRHLEFDFDQDITYEPGDIAVIHPVVPAPDVDSFLINMGWANIADEVFTVSHILMEQSLPPRMPRTVTLRLLFSRYLDINAVPRKGFFALLRYFSTDEMESDKLDEFLIGEHAADDLYDYCTSVRRTIREVLEEFRSVKIPKEYLFDLFPVLRPREFSIASSIRCHPKQVHLCVAIVNYRTRLRIPRRGVATTYLAGLQPGDKVEMLIKKGFFTVPTDNNTPVICVGPGTGIAPARAIVEERAALGTRDNILYQGCRSATKDQHYKDEFFAFASPEPSKESLTIPVVSLAKSSIGNGNAKSDGVAPHESGTKLTYRVACSRDGPPGVKRTYVQDLILEDGEKVWEVIGRKNGYVYISGSSNKMPAGIRAALRDIVVKYGGETEGDAKEFVNRMEREGRLVEDCWA</sequence>
<comment type="caution">
    <text evidence="1">The sequence shown here is derived from an EMBL/GenBank/DDBJ whole genome shotgun (WGS) entry which is preliminary data.</text>
</comment>
<dbReference type="EMBL" id="MU274916">
    <property type="protein sequence ID" value="KAI0087697.1"/>
    <property type="molecule type" value="Genomic_DNA"/>
</dbReference>
<protein>
    <submittedName>
        <fullName evidence="1">Riboflavin synthase domain-like protein</fullName>
    </submittedName>
</protein>
<evidence type="ECO:0000313" key="2">
    <source>
        <dbReference type="Proteomes" id="UP001055072"/>
    </source>
</evidence>
<keyword evidence="2" id="KW-1185">Reference proteome</keyword>
<reference evidence="1" key="1">
    <citation type="journal article" date="2021" name="Environ. Microbiol.">
        <title>Gene family expansions and transcriptome signatures uncover fungal adaptations to wood decay.</title>
        <authorList>
            <person name="Hage H."/>
            <person name="Miyauchi S."/>
            <person name="Viragh M."/>
            <person name="Drula E."/>
            <person name="Min B."/>
            <person name="Chaduli D."/>
            <person name="Navarro D."/>
            <person name="Favel A."/>
            <person name="Norest M."/>
            <person name="Lesage-Meessen L."/>
            <person name="Balint B."/>
            <person name="Merenyi Z."/>
            <person name="de Eugenio L."/>
            <person name="Morin E."/>
            <person name="Martinez A.T."/>
            <person name="Baldrian P."/>
            <person name="Stursova M."/>
            <person name="Martinez M.J."/>
            <person name="Novotny C."/>
            <person name="Magnuson J.K."/>
            <person name="Spatafora J.W."/>
            <person name="Maurice S."/>
            <person name="Pangilinan J."/>
            <person name="Andreopoulos W."/>
            <person name="LaButti K."/>
            <person name="Hundley H."/>
            <person name="Na H."/>
            <person name="Kuo A."/>
            <person name="Barry K."/>
            <person name="Lipzen A."/>
            <person name="Henrissat B."/>
            <person name="Riley R."/>
            <person name="Ahrendt S."/>
            <person name="Nagy L.G."/>
            <person name="Grigoriev I.V."/>
            <person name="Martin F."/>
            <person name="Rosso M.N."/>
        </authorList>
    </citation>
    <scope>NUCLEOTIDE SEQUENCE</scope>
    <source>
        <strain evidence="1">CBS 384.51</strain>
    </source>
</reference>
<accession>A0ACB8U039</accession>
<evidence type="ECO:0000313" key="1">
    <source>
        <dbReference type="EMBL" id="KAI0087697.1"/>
    </source>
</evidence>
<organism evidence="1 2">
    <name type="scientific">Irpex rosettiformis</name>
    <dbReference type="NCBI Taxonomy" id="378272"/>
    <lineage>
        <taxon>Eukaryota</taxon>
        <taxon>Fungi</taxon>
        <taxon>Dikarya</taxon>
        <taxon>Basidiomycota</taxon>
        <taxon>Agaricomycotina</taxon>
        <taxon>Agaricomycetes</taxon>
        <taxon>Polyporales</taxon>
        <taxon>Irpicaceae</taxon>
        <taxon>Irpex</taxon>
    </lineage>
</organism>